<dbReference type="OrthoDB" id="10374759at2759"/>
<comment type="caution">
    <text evidence="2">The sequence shown here is derived from an EMBL/GenBank/DDBJ whole genome shotgun (WGS) entry which is preliminary data.</text>
</comment>
<gene>
    <name evidence="1" type="ORF">PR002_g11081</name>
    <name evidence="2" type="ORF">PR003_g33451</name>
</gene>
<name>A0A6A4ATU4_9STRA</name>
<dbReference type="AlphaFoldDB" id="A0A6A4ATU4"/>
<proteinExistence type="predicted"/>
<evidence type="ECO:0000313" key="3">
    <source>
        <dbReference type="Proteomes" id="UP000434957"/>
    </source>
</evidence>
<accession>A0A6A4ATU4</accession>
<evidence type="ECO:0000313" key="2">
    <source>
        <dbReference type="EMBL" id="KAE9262684.1"/>
    </source>
</evidence>
<protein>
    <submittedName>
        <fullName evidence="2">Uncharacterized protein</fullName>
    </submittedName>
</protein>
<dbReference type="EMBL" id="QXFT01009455">
    <property type="protein sequence ID" value="KAE9262684.1"/>
    <property type="molecule type" value="Genomic_DNA"/>
</dbReference>
<dbReference type="Proteomes" id="UP000434957">
    <property type="component" value="Unassembled WGS sequence"/>
</dbReference>
<dbReference type="EMBL" id="QXFU01000651">
    <property type="protein sequence ID" value="KAE9025831.1"/>
    <property type="molecule type" value="Genomic_DNA"/>
</dbReference>
<evidence type="ECO:0000313" key="4">
    <source>
        <dbReference type="Proteomes" id="UP000435112"/>
    </source>
</evidence>
<dbReference type="Proteomes" id="UP000435112">
    <property type="component" value="Unassembled WGS sequence"/>
</dbReference>
<keyword evidence="3" id="KW-1185">Reference proteome</keyword>
<sequence length="137" mass="14742">MSIPGDCSRSDSIPELSEGKARAISSMPILGDVETSLPLLRKSMKNSICVALGEGADTTGELAARGVVLVRDGGLALRLLLLLSADEVFLKFFLSKPARVLLEGRCYWGAAAAGLFLRVRISHLRRLIAGMRAKQVY</sequence>
<evidence type="ECO:0000313" key="1">
    <source>
        <dbReference type="EMBL" id="KAE9025831.1"/>
    </source>
</evidence>
<organism evidence="2 3">
    <name type="scientific">Phytophthora rubi</name>
    <dbReference type="NCBI Taxonomy" id="129364"/>
    <lineage>
        <taxon>Eukaryota</taxon>
        <taxon>Sar</taxon>
        <taxon>Stramenopiles</taxon>
        <taxon>Oomycota</taxon>
        <taxon>Peronosporomycetes</taxon>
        <taxon>Peronosporales</taxon>
        <taxon>Peronosporaceae</taxon>
        <taxon>Phytophthora</taxon>
    </lineage>
</organism>
<reference evidence="2 3" key="1">
    <citation type="submission" date="2018-08" db="EMBL/GenBank/DDBJ databases">
        <title>Genomic investigation of the strawberry pathogen Phytophthora fragariae indicates pathogenicity is determined by transcriptional variation in three key races.</title>
        <authorList>
            <person name="Adams T.M."/>
            <person name="Armitage A.D."/>
            <person name="Sobczyk M.K."/>
            <person name="Bates H.J."/>
            <person name="Dunwell J.M."/>
            <person name="Nellist C.F."/>
            <person name="Harrison R.J."/>
        </authorList>
    </citation>
    <scope>NUCLEOTIDE SEQUENCE [LARGE SCALE GENOMIC DNA]</scope>
    <source>
        <strain evidence="1 4">SCRP324</strain>
        <strain evidence="2 3">SCRP333</strain>
    </source>
</reference>